<evidence type="ECO:0000259" key="7">
    <source>
        <dbReference type="PROSITE" id="PS50888"/>
    </source>
</evidence>
<dbReference type="OrthoDB" id="690068at2759"/>
<dbReference type="PANTHER" id="PTHR46266">
    <property type="entry name" value="TRANSCRIPTION FACTOR TT8"/>
    <property type="match status" value="1"/>
</dbReference>
<proteinExistence type="predicted"/>
<comment type="subcellular location">
    <subcellularLocation>
        <location evidence="1">Nucleus</location>
    </subcellularLocation>
</comment>
<dbReference type="PANTHER" id="PTHR46266:SF3">
    <property type="entry name" value="TRANSCRIPTION FACTOR EGL1"/>
    <property type="match status" value="1"/>
</dbReference>
<dbReference type="Pfam" id="PF22754">
    <property type="entry name" value="bHLH-TF_ACT-like_plant"/>
    <property type="match status" value="1"/>
</dbReference>
<evidence type="ECO:0000256" key="4">
    <source>
        <dbReference type="ARBA" id="ARBA00023163"/>
    </source>
</evidence>
<keyword evidence="3" id="KW-0010">Activator</keyword>
<organism evidence="8 9">
    <name type="scientific">Olea europaea subsp. europaea</name>
    <dbReference type="NCBI Taxonomy" id="158383"/>
    <lineage>
        <taxon>Eukaryota</taxon>
        <taxon>Viridiplantae</taxon>
        <taxon>Streptophyta</taxon>
        <taxon>Embryophyta</taxon>
        <taxon>Tracheophyta</taxon>
        <taxon>Spermatophyta</taxon>
        <taxon>Magnoliopsida</taxon>
        <taxon>eudicotyledons</taxon>
        <taxon>Gunneridae</taxon>
        <taxon>Pentapetalae</taxon>
        <taxon>asterids</taxon>
        <taxon>lamiids</taxon>
        <taxon>Lamiales</taxon>
        <taxon>Oleaceae</taxon>
        <taxon>Oleeae</taxon>
        <taxon>Olea</taxon>
    </lineage>
</organism>
<protein>
    <submittedName>
        <fullName evidence="8">Transcription factor GLABRA 3-like isoform X1</fullName>
    </submittedName>
</protein>
<gene>
    <name evidence="8" type="ORF">OLEA9_A024837</name>
</gene>
<dbReference type="PROSITE" id="PS50888">
    <property type="entry name" value="BHLH"/>
    <property type="match status" value="1"/>
</dbReference>
<feature type="compositionally biased region" description="Polar residues" evidence="6">
    <location>
        <begin position="521"/>
        <end position="530"/>
    </location>
</feature>
<feature type="region of interest" description="Disordered" evidence="6">
    <location>
        <begin position="503"/>
        <end position="531"/>
    </location>
</feature>
<keyword evidence="9" id="KW-1185">Reference proteome</keyword>
<evidence type="ECO:0000256" key="3">
    <source>
        <dbReference type="ARBA" id="ARBA00023159"/>
    </source>
</evidence>
<dbReference type="InterPro" id="IPR054502">
    <property type="entry name" value="bHLH-TF_ACT-like_plant"/>
</dbReference>
<sequence length="642" mass="72531">MATENQKQEEVLENMRRLQLDVAVRSIQWSYAIYWSISSTKPGMLEWGDGYYNGEIKTRKSVQAGESLADHPVLQRSEELRELYESLYGGETKPQAAKRFSAALCPEDLTDTEWYYLVCMSFVFNIGQGLPGRTLAKNETIWLCNANSADTQVFSRSVLAKSASIKTIVCFPHFGGVVELGVTDLVLEDQNLIQHVKTCFSATPVPIFSKIPSEQVRLELDRANMTETGCDPPLDSREVYICSPDNCSDSFGATRLRNKSDVFEGIEGEVPQLQSRKFKGDRISCWVNTSMSDSVSQTYENPKGISPISKDTQECSQQKDDKIHYQSVLSTLLKGSNQFILGPYFKRGKRESSFVNWTKDGLSRAKTVQTRTQQKLLKKVLLEVARMHENCQLESIKNNGKRESPSTSEVGETYRNHILSERKRRGELNERYSILGSLIPSGGKVLKTQLSFSMFGIVAYFQDISLFTTLQVDKVSVLDKTIEYLRELERRVKEPELSKRVVELESRTRSKPHDDIERTSENNGPNQVNNIKKPLRNERKARNMDGSRVGNSQHLSRNSSTVNITIDADDKNVSIEIKCSWRESMLIEILEAINELQMDSLSVQSFNANGILSSTIKAQFKGSKVASEVVIRQAIQKVMSKV</sequence>
<dbReference type="Gene3D" id="4.10.280.10">
    <property type="entry name" value="Helix-loop-helix DNA-binding domain"/>
    <property type="match status" value="1"/>
</dbReference>
<keyword evidence="2" id="KW-0805">Transcription regulation</keyword>
<evidence type="ECO:0000256" key="5">
    <source>
        <dbReference type="ARBA" id="ARBA00023242"/>
    </source>
</evidence>
<dbReference type="InterPro" id="IPR011598">
    <property type="entry name" value="bHLH_dom"/>
</dbReference>
<dbReference type="GO" id="GO:0080090">
    <property type="term" value="P:regulation of primary metabolic process"/>
    <property type="evidence" value="ECO:0007669"/>
    <property type="project" value="UniProtKB-ARBA"/>
</dbReference>
<dbReference type="GO" id="GO:0005634">
    <property type="term" value="C:nucleus"/>
    <property type="evidence" value="ECO:0007669"/>
    <property type="project" value="UniProtKB-SubCell"/>
</dbReference>
<keyword evidence="5" id="KW-0539">Nucleus</keyword>
<keyword evidence="4" id="KW-0804">Transcription</keyword>
<dbReference type="Pfam" id="PF00010">
    <property type="entry name" value="HLH"/>
    <property type="match status" value="1"/>
</dbReference>
<dbReference type="Pfam" id="PF14215">
    <property type="entry name" value="bHLH-MYC_N"/>
    <property type="match status" value="1"/>
</dbReference>
<dbReference type="SMART" id="SM00353">
    <property type="entry name" value="HLH"/>
    <property type="match status" value="1"/>
</dbReference>
<evidence type="ECO:0000256" key="6">
    <source>
        <dbReference type="SAM" id="MobiDB-lite"/>
    </source>
</evidence>
<dbReference type="AlphaFoldDB" id="A0A8S0R8A9"/>
<reference evidence="8 9" key="1">
    <citation type="submission" date="2019-12" db="EMBL/GenBank/DDBJ databases">
        <authorList>
            <person name="Alioto T."/>
            <person name="Alioto T."/>
            <person name="Gomez Garrido J."/>
        </authorList>
    </citation>
    <scope>NUCLEOTIDE SEQUENCE [LARGE SCALE GENOMIC DNA]</scope>
</reference>
<dbReference type="GO" id="GO:0046983">
    <property type="term" value="F:protein dimerization activity"/>
    <property type="evidence" value="ECO:0007669"/>
    <property type="project" value="InterPro"/>
</dbReference>
<feature type="compositionally biased region" description="Basic and acidic residues" evidence="6">
    <location>
        <begin position="503"/>
        <end position="520"/>
    </location>
</feature>
<accession>A0A8S0R8A9</accession>
<evidence type="ECO:0000313" key="8">
    <source>
        <dbReference type="EMBL" id="CAA2975225.1"/>
    </source>
</evidence>
<feature type="domain" description="BHLH" evidence="7">
    <location>
        <begin position="412"/>
        <end position="488"/>
    </location>
</feature>
<dbReference type="SUPFAM" id="SSF47459">
    <property type="entry name" value="HLH, helix-loop-helix DNA-binding domain"/>
    <property type="match status" value="1"/>
</dbReference>
<evidence type="ECO:0000256" key="2">
    <source>
        <dbReference type="ARBA" id="ARBA00023015"/>
    </source>
</evidence>
<dbReference type="InterPro" id="IPR036638">
    <property type="entry name" value="HLH_DNA-bd_sf"/>
</dbReference>
<evidence type="ECO:0000256" key="1">
    <source>
        <dbReference type="ARBA" id="ARBA00004123"/>
    </source>
</evidence>
<comment type="caution">
    <text evidence="8">The sequence shown here is derived from an EMBL/GenBank/DDBJ whole genome shotgun (WGS) entry which is preliminary data.</text>
</comment>
<dbReference type="Proteomes" id="UP000594638">
    <property type="component" value="Unassembled WGS sequence"/>
</dbReference>
<dbReference type="EMBL" id="CACTIH010002243">
    <property type="protein sequence ID" value="CAA2975225.1"/>
    <property type="molecule type" value="Genomic_DNA"/>
</dbReference>
<name>A0A8S0R8A9_OLEEU</name>
<feature type="region of interest" description="Disordered" evidence="6">
    <location>
        <begin position="537"/>
        <end position="556"/>
    </location>
</feature>
<evidence type="ECO:0000313" key="9">
    <source>
        <dbReference type="Proteomes" id="UP000594638"/>
    </source>
</evidence>
<dbReference type="Gramene" id="OE9A024837T10">
    <property type="protein sequence ID" value="OE9A024837C10"/>
    <property type="gene ID" value="OE9A024837"/>
</dbReference>
<dbReference type="InterPro" id="IPR025610">
    <property type="entry name" value="MYC/MYB_N"/>
</dbReference>